<dbReference type="EMBL" id="JAFCMP010000212">
    <property type="protein sequence ID" value="KAG5183397.1"/>
    <property type="molecule type" value="Genomic_DNA"/>
</dbReference>
<organism evidence="2 3">
    <name type="scientific">Tribonema minus</name>
    <dbReference type="NCBI Taxonomy" id="303371"/>
    <lineage>
        <taxon>Eukaryota</taxon>
        <taxon>Sar</taxon>
        <taxon>Stramenopiles</taxon>
        <taxon>Ochrophyta</taxon>
        <taxon>PX clade</taxon>
        <taxon>Xanthophyceae</taxon>
        <taxon>Tribonematales</taxon>
        <taxon>Tribonemataceae</taxon>
        <taxon>Tribonema</taxon>
    </lineage>
</organism>
<evidence type="ECO:0000313" key="2">
    <source>
        <dbReference type="EMBL" id="KAG5183397.1"/>
    </source>
</evidence>
<feature type="region of interest" description="Disordered" evidence="1">
    <location>
        <begin position="239"/>
        <end position="269"/>
    </location>
</feature>
<reference evidence="2" key="1">
    <citation type="submission" date="2021-02" db="EMBL/GenBank/DDBJ databases">
        <title>First Annotated Genome of the Yellow-green Alga Tribonema minus.</title>
        <authorList>
            <person name="Mahan K.M."/>
        </authorList>
    </citation>
    <scope>NUCLEOTIDE SEQUENCE</scope>
    <source>
        <strain evidence="2">UTEX B ZZ1240</strain>
    </source>
</reference>
<dbReference type="AlphaFoldDB" id="A0A835Z0I2"/>
<feature type="compositionally biased region" description="Low complexity" evidence="1">
    <location>
        <begin position="253"/>
        <end position="269"/>
    </location>
</feature>
<protein>
    <submittedName>
        <fullName evidence="2">Uncharacterized protein</fullName>
    </submittedName>
</protein>
<dbReference type="Proteomes" id="UP000664859">
    <property type="component" value="Unassembled WGS sequence"/>
</dbReference>
<accession>A0A835Z0I2</accession>
<keyword evidence="3" id="KW-1185">Reference proteome</keyword>
<proteinExistence type="predicted"/>
<evidence type="ECO:0000313" key="3">
    <source>
        <dbReference type="Proteomes" id="UP000664859"/>
    </source>
</evidence>
<name>A0A835Z0I2_9STRA</name>
<sequence length="488" mass="53151">MDGFGSLVLTKEGFLEARLGLQLIHGSTVQLASSPTPLSAQQAIDAIFERQRRAHALVQHRHELHCAQRLRRAREQLASSATVAGHYYYKLPSGVDVSERCPIRSMFTSPMITDFQLAMVWGHPQTGAPTWMTGDILRPFRAPTARSRRHFDSIRIRFHDTPEVTDEIRPLPEYYDTAQDAPLGSWFIYGRSILINKLCSGVTLLVCEPRSLHWCSLGSSWRSFGDIFRSLPLAARGALPSPPLQQRSRRPSGRGWQRPPGPLGAAGLPSNRARRMITAIGLGMLPAQADGASKLLGSTSARSVKGKISGLLASMSQFGVGYRSGVEHVAARARVWHELYGTTIQLDSAAGVAEVIRRLAAGGLRVRPDKLLAIAMRGTVFDEAARARLRALDMPFVDATMPESTIYAATAVTEMVTTEPAPHTHGIAPSAKAAAAAATEDDDNDDWEAYADKVCRKVVPAAGAVTSRTDYRPAFQMFFGVNMKIASG</sequence>
<feature type="compositionally biased region" description="Low complexity" evidence="1">
    <location>
        <begin position="428"/>
        <end position="438"/>
    </location>
</feature>
<feature type="region of interest" description="Disordered" evidence="1">
    <location>
        <begin position="419"/>
        <end position="439"/>
    </location>
</feature>
<gene>
    <name evidence="2" type="ORF">JKP88DRAFT_277677</name>
</gene>
<evidence type="ECO:0000256" key="1">
    <source>
        <dbReference type="SAM" id="MobiDB-lite"/>
    </source>
</evidence>
<comment type="caution">
    <text evidence="2">The sequence shown here is derived from an EMBL/GenBank/DDBJ whole genome shotgun (WGS) entry which is preliminary data.</text>
</comment>